<dbReference type="SUPFAM" id="SSF111369">
    <property type="entry name" value="HlyD-like secretion proteins"/>
    <property type="match status" value="1"/>
</dbReference>
<dbReference type="Proteomes" id="UP000292781">
    <property type="component" value="Unassembled WGS sequence"/>
</dbReference>
<dbReference type="NCBIfam" id="TIGR01730">
    <property type="entry name" value="RND_mfp"/>
    <property type="match status" value="1"/>
</dbReference>
<name>A0A4Q9VIC9_9HYPH</name>
<dbReference type="Gene3D" id="2.40.30.170">
    <property type="match status" value="1"/>
</dbReference>
<gene>
    <name evidence="13" type="ORF">EYW49_17070</name>
</gene>
<feature type="domain" description="Multidrug resistance protein MdtA-like beta-barrel" evidence="11">
    <location>
        <begin position="231"/>
        <end position="311"/>
    </location>
</feature>
<keyword evidence="6" id="KW-0472">Membrane</keyword>
<dbReference type="PANTHER" id="PTHR30469:SF36">
    <property type="entry name" value="BLL3903 PROTEIN"/>
    <property type="match status" value="1"/>
</dbReference>
<evidence type="ECO:0000259" key="9">
    <source>
        <dbReference type="Pfam" id="PF25876"/>
    </source>
</evidence>
<dbReference type="Gene3D" id="1.10.287.470">
    <property type="entry name" value="Helix hairpin bin"/>
    <property type="match status" value="1"/>
</dbReference>
<feature type="domain" description="Multidrug resistance protein MdtA-like C-terminal permuted SH3" evidence="12">
    <location>
        <begin position="316"/>
        <end position="374"/>
    </location>
</feature>
<evidence type="ECO:0000313" key="13">
    <source>
        <dbReference type="EMBL" id="TBW34976.1"/>
    </source>
</evidence>
<dbReference type="GO" id="GO:1990281">
    <property type="term" value="C:efflux pump complex"/>
    <property type="evidence" value="ECO:0007669"/>
    <property type="project" value="TreeGrafter"/>
</dbReference>
<accession>A0A4Q9VIC9</accession>
<evidence type="ECO:0000256" key="3">
    <source>
        <dbReference type="ARBA" id="ARBA00022448"/>
    </source>
</evidence>
<dbReference type="InterPro" id="IPR006143">
    <property type="entry name" value="RND_pump_MFP"/>
</dbReference>
<evidence type="ECO:0000259" key="10">
    <source>
        <dbReference type="Pfam" id="PF25917"/>
    </source>
</evidence>
<protein>
    <submittedName>
        <fullName evidence="13">Efflux RND transporter periplasmic adaptor subunit</fullName>
    </submittedName>
</protein>
<reference evidence="13 14" key="1">
    <citation type="submission" date="2019-02" db="EMBL/GenBank/DDBJ databases">
        <title>Siculibacillus lacustris gen. nov., sp. nov., a new rosette-forming bacterium isolated from a freshwater crater lake (Lake St. Ana, Romania).</title>
        <authorList>
            <person name="Felfoldi T."/>
            <person name="Marton Z."/>
            <person name="Szabo A."/>
            <person name="Mentes A."/>
            <person name="Boka K."/>
            <person name="Marialigeti K."/>
            <person name="Mathe I."/>
            <person name="Koncz M."/>
            <person name="Schumann P."/>
            <person name="Toth E."/>
        </authorList>
    </citation>
    <scope>NUCLEOTIDE SEQUENCE [LARGE SCALE GENOMIC DNA]</scope>
    <source>
        <strain evidence="13 14">SA-279</strain>
    </source>
</reference>
<dbReference type="Pfam" id="PF25917">
    <property type="entry name" value="BSH_RND"/>
    <property type="match status" value="1"/>
</dbReference>
<feature type="chain" id="PRO_5020981353" evidence="8">
    <location>
        <begin position="23"/>
        <end position="404"/>
    </location>
</feature>
<comment type="subcellular location">
    <subcellularLocation>
        <location evidence="1">Cell membrane</location>
    </subcellularLocation>
</comment>
<dbReference type="Gene3D" id="2.40.420.20">
    <property type="match status" value="1"/>
</dbReference>
<dbReference type="InterPro" id="IPR058625">
    <property type="entry name" value="MdtA-like_BSH"/>
</dbReference>
<evidence type="ECO:0000256" key="2">
    <source>
        <dbReference type="ARBA" id="ARBA00009477"/>
    </source>
</evidence>
<evidence type="ECO:0000259" key="12">
    <source>
        <dbReference type="Pfam" id="PF25967"/>
    </source>
</evidence>
<keyword evidence="14" id="KW-1185">Reference proteome</keyword>
<evidence type="ECO:0000259" key="11">
    <source>
        <dbReference type="Pfam" id="PF25944"/>
    </source>
</evidence>
<dbReference type="InterPro" id="IPR058627">
    <property type="entry name" value="MdtA-like_C"/>
</dbReference>
<evidence type="ECO:0000256" key="6">
    <source>
        <dbReference type="ARBA" id="ARBA00023136"/>
    </source>
</evidence>
<dbReference type="PANTHER" id="PTHR30469">
    <property type="entry name" value="MULTIDRUG RESISTANCE PROTEIN MDTA"/>
    <property type="match status" value="1"/>
</dbReference>
<dbReference type="EMBL" id="SJFN01000029">
    <property type="protein sequence ID" value="TBW34976.1"/>
    <property type="molecule type" value="Genomic_DNA"/>
</dbReference>
<feature type="domain" description="Multidrug resistance protein MdtA-like barrel-sandwich hybrid" evidence="10">
    <location>
        <begin position="87"/>
        <end position="226"/>
    </location>
</feature>
<feature type="signal peptide" evidence="8">
    <location>
        <begin position="1"/>
        <end position="22"/>
    </location>
</feature>
<dbReference type="GO" id="GO:0030313">
    <property type="term" value="C:cell envelope"/>
    <property type="evidence" value="ECO:0007669"/>
    <property type="project" value="UniProtKB-SubCell"/>
</dbReference>
<dbReference type="Gene3D" id="2.40.50.100">
    <property type="match status" value="1"/>
</dbReference>
<dbReference type="Pfam" id="PF25967">
    <property type="entry name" value="RND-MFP_C"/>
    <property type="match status" value="1"/>
</dbReference>
<evidence type="ECO:0000313" key="14">
    <source>
        <dbReference type="Proteomes" id="UP000292781"/>
    </source>
</evidence>
<feature type="compositionally biased region" description="Low complexity" evidence="7">
    <location>
        <begin position="35"/>
        <end position="51"/>
    </location>
</feature>
<dbReference type="Pfam" id="PF25944">
    <property type="entry name" value="Beta-barrel_RND"/>
    <property type="match status" value="1"/>
</dbReference>
<dbReference type="GO" id="GO:0015562">
    <property type="term" value="F:efflux transmembrane transporter activity"/>
    <property type="evidence" value="ECO:0007669"/>
    <property type="project" value="TreeGrafter"/>
</dbReference>
<proteinExistence type="inferred from homology"/>
<keyword evidence="4" id="KW-1003">Cell membrane</keyword>
<evidence type="ECO:0000256" key="8">
    <source>
        <dbReference type="SAM" id="SignalP"/>
    </source>
</evidence>
<dbReference type="FunFam" id="2.40.420.20:FF:000001">
    <property type="entry name" value="Efflux RND transporter periplasmic adaptor subunit"/>
    <property type="match status" value="1"/>
</dbReference>
<sequence length="404" mass="41937">MSRRSPSLVRLGHLGLAAFVFAAPLALGSGPGPWAQSADPAKPAAASLAKAAPKRPPVPVKVSTLSTRAIPTVLDVVGTAQAIASIPVKTRIDSQIEWVGAEEGDRVKAGQVIFRLDARAIQAQVAQARAVLLRDQAQATLVASDLERTEQLVATKTKSARDLESAKTLVAAQDATIAADRASLENLVVQASYYEIKSPIDGRVGSIPLKPGSSIRAADSTLLATINQLDPIYVSFAVPQSAVTALRTAMKAGDVPVSVVQPGSRRTLTGKVAFIENTLDVTSGTLGVKAAVVNTDEQLLPGEFVQVRVVLQTDPQAIAVPDSAVQLGQAGPFVYVVGTGDTAEVRRVSIDRTIDGSSVISRGLAAGDRVVTDGQLRLFPGASLEIGKTAEGQPETPTPTKSGS</sequence>
<organism evidence="13 14">
    <name type="scientific">Siculibacillus lacustris</name>
    <dbReference type="NCBI Taxonomy" id="1549641"/>
    <lineage>
        <taxon>Bacteria</taxon>
        <taxon>Pseudomonadati</taxon>
        <taxon>Pseudomonadota</taxon>
        <taxon>Alphaproteobacteria</taxon>
        <taxon>Hyphomicrobiales</taxon>
        <taxon>Ancalomicrobiaceae</taxon>
        <taxon>Siculibacillus</taxon>
    </lineage>
</organism>
<comment type="caution">
    <text evidence="13">The sequence shown here is derived from an EMBL/GenBank/DDBJ whole genome shotgun (WGS) entry which is preliminary data.</text>
</comment>
<dbReference type="AlphaFoldDB" id="A0A4Q9VIC9"/>
<feature type="region of interest" description="Disordered" evidence="7">
    <location>
        <begin position="32"/>
        <end position="57"/>
    </location>
</feature>
<feature type="region of interest" description="Disordered" evidence="7">
    <location>
        <begin position="383"/>
        <end position="404"/>
    </location>
</feature>
<evidence type="ECO:0000256" key="1">
    <source>
        <dbReference type="ARBA" id="ARBA00004236"/>
    </source>
</evidence>
<dbReference type="InterPro" id="IPR058626">
    <property type="entry name" value="MdtA-like_b-barrel"/>
</dbReference>
<dbReference type="RefSeq" id="WP_131310836.1">
    <property type="nucleotide sequence ID" value="NZ_SJFN01000029.1"/>
</dbReference>
<dbReference type="InterPro" id="IPR058624">
    <property type="entry name" value="MdtA-like_HH"/>
</dbReference>
<dbReference type="OrthoDB" id="8435523at2"/>
<evidence type="ECO:0000256" key="5">
    <source>
        <dbReference type="ARBA" id="ARBA00022519"/>
    </source>
</evidence>
<keyword evidence="5" id="KW-0997">Cell inner membrane</keyword>
<feature type="domain" description="Multidrug resistance protein MdtA-like alpha-helical hairpin" evidence="9">
    <location>
        <begin position="125"/>
        <end position="186"/>
    </location>
</feature>
<keyword evidence="8" id="KW-0732">Signal</keyword>
<evidence type="ECO:0000256" key="7">
    <source>
        <dbReference type="SAM" id="MobiDB-lite"/>
    </source>
</evidence>
<dbReference type="Pfam" id="PF25876">
    <property type="entry name" value="HH_MFP_RND"/>
    <property type="match status" value="1"/>
</dbReference>
<keyword evidence="3" id="KW-0813">Transport</keyword>
<comment type="similarity">
    <text evidence="2">Belongs to the membrane fusion protein (MFP) (TC 8.A.1) family.</text>
</comment>
<evidence type="ECO:0000256" key="4">
    <source>
        <dbReference type="ARBA" id="ARBA00022475"/>
    </source>
</evidence>